<sequence length="175" mass="19160">MTINANLAVSKLELSRAAQGMRAPVVATLKAGDSLFRFASTQNPQTGIDIPSDQWARGAWWFQESDYRKIIQGYQTGNLGLGTVARSAGAVQPSWSLMNVSIKARLLDDIQVYLGAGSTQYRDELPNGMYMTLSGWPNVTQVYIPGMRGPAFAALQIIRKKIVTTNNLGFPTHQP</sequence>
<gene>
    <name evidence="1" type="ORF">Q31a_58980</name>
</gene>
<dbReference type="EMBL" id="CP036298">
    <property type="protein sequence ID" value="QDV27509.1"/>
    <property type="molecule type" value="Genomic_DNA"/>
</dbReference>
<keyword evidence="2" id="KW-1185">Reference proteome</keyword>
<dbReference type="Proteomes" id="UP000318017">
    <property type="component" value="Chromosome"/>
</dbReference>
<name>A0A518GFY7_9BACT</name>
<dbReference type="AlphaFoldDB" id="A0A518GFY7"/>
<evidence type="ECO:0000313" key="2">
    <source>
        <dbReference type="Proteomes" id="UP000318017"/>
    </source>
</evidence>
<reference evidence="1 2" key="1">
    <citation type="submission" date="2019-02" db="EMBL/GenBank/DDBJ databases">
        <title>Deep-cultivation of Planctomycetes and their phenomic and genomic characterization uncovers novel biology.</title>
        <authorList>
            <person name="Wiegand S."/>
            <person name="Jogler M."/>
            <person name="Boedeker C."/>
            <person name="Pinto D."/>
            <person name="Vollmers J."/>
            <person name="Rivas-Marin E."/>
            <person name="Kohn T."/>
            <person name="Peeters S.H."/>
            <person name="Heuer A."/>
            <person name="Rast P."/>
            <person name="Oberbeckmann S."/>
            <person name="Bunk B."/>
            <person name="Jeske O."/>
            <person name="Meyerdierks A."/>
            <person name="Storesund J.E."/>
            <person name="Kallscheuer N."/>
            <person name="Luecker S."/>
            <person name="Lage O.M."/>
            <person name="Pohl T."/>
            <person name="Merkel B.J."/>
            <person name="Hornburger P."/>
            <person name="Mueller R.-W."/>
            <person name="Bruemmer F."/>
            <person name="Labrenz M."/>
            <person name="Spormann A.M."/>
            <person name="Op den Camp H."/>
            <person name="Overmann J."/>
            <person name="Amann R."/>
            <person name="Jetten M.S.M."/>
            <person name="Mascher T."/>
            <person name="Medema M.H."/>
            <person name="Devos D.P."/>
            <person name="Kaster A.-K."/>
            <person name="Ovreas L."/>
            <person name="Rohde M."/>
            <person name="Galperin M.Y."/>
            <person name="Jogler C."/>
        </authorList>
    </citation>
    <scope>NUCLEOTIDE SEQUENCE [LARGE SCALE GENOMIC DNA]</scope>
    <source>
        <strain evidence="1 2">Q31a</strain>
    </source>
</reference>
<evidence type="ECO:0000313" key="1">
    <source>
        <dbReference type="EMBL" id="QDV27509.1"/>
    </source>
</evidence>
<protein>
    <submittedName>
        <fullName evidence="1">Uncharacterized protein</fullName>
    </submittedName>
</protein>
<organism evidence="1 2">
    <name type="scientific">Aureliella helgolandensis</name>
    <dbReference type="NCBI Taxonomy" id="2527968"/>
    <lineage>
        <taxon>Bacteria</taxon>
        <taxon>Pseudomonadati</taxon>
        <taxon>Planctomycetota</taxon>
        <taxon>Planctomycetia</taxon>
        <taxon>Pirellulales</taxon>
        <taxon>Pirellulaceae</taxon>
        <taxon>Aureliella</taxon>
    </lineage>
</organism>
<dbReference type="RefSeq" id="WP_145085016.1">
    <property type="nucleotide sequence ID" value="NZ_CP036298.1"/>
</dbReference>
<proteinExistence type="predicted"/>
<dbReference type="KEGG" id="ahel:Q31a_58980"/>
<accession>A0A518GFY7</accession>
<dbReference type="OrthoDB" id="593427at2"/>